<organism evidence="20 21">
    <name type="scientific">Psychromonas arctica</name>
    <dbReference type="NCBI Taxonomy" id="168275"/>
    <lineage>
        <taxon>Bacteria</taxon>
        <taxon>Pseudomonadati</taxon>
        <taxon>Pseudomonadota</taxon>
        <taxon>Gammaproteobacteria</taxon>
        <taxon>Alteromonadales</taxon>
        <taxon>Psychromonadaceae</taxon>
        <taxon>Psychromonas</taxon>
    </lineage>
</organism>
<evidence type="ECO:0000256" key="19">
    <source>
        <dbReference type="HAMAP-Rule" id="MF_00719"/>
    </source>
</evidence>
<keyword evidence="11 19" id="KW-0460">Magnesium</keyword>
<feature type="transmembrane region" description="Helical" evidence="19">
    <location>
        <begin position="122"/>
        <end position="144"/>
    </location>
</feature>
<evidence type="ECO:0000313" key="20">
    <source>
        <dbReference type="EMBL" id="MEL0660053.1"/>
    </source>
</evidence>
<dbReference type="PANTHER" id="PTHR34148:SF1">
    <property type="entry name" value="ADENOSYLCOBINAMIDE-GDP RIBAZOLETRANSFERASE"/>
    <property type="match status" value="1"/>
</dbReference>
<evidence type="ECO:0000256" key="8">
    <source>
        <dbReference type="ARBA" id="ARBA00022573"/>
    </source>
</evidence>
<evidence type="ECO:0000313" key="21">
    <source>
        <dbReference type="Proteomes" id="UP001366060"/>
    </source>
</evidence>
<keyword evidence="10 19" id="KW-0812">Transmembrane</keyword>
<dbReference type="EC" id="2.7.8.26" evidence="5 19"/>
<keyword evidence="7 19" id="KW-1003">Cell membrane</keyword>
<evidence type="ECO:0000256" key="2">
    <source>
        <dbReference type="ARBA" id="ARBA00004651"/>
    </source>
</evidence>
<reference evidence="20 21" key="1">
    <citation type="submission" date="2024-02" db="EMBL/GenBank/DDBJ databases">
        <title>Bacteria isolated from the canopy kelp, Nereocystis luetkeana.</title>
        <authorList>
            <person name="Pfister C.A."/>
            <person name="Younker I.T."/>
            <person name="Light S.H."/>
        </authorList>
    </citation>
    <scope>NUCLEOTIDE SEQUENCE [LARGE SCALE GENOMIC DNA]</scope>
    <source>
        <strain evidence="20 21">TI.2.07</strain>
    </source>
</reference>
<evidence type="ECO:0000256" key="14">
    <source>
        <dbReference type="ARBA" id="ARBA00025228"/>
    </source>
</evidence>
<evidence type="ECO:0000256" key="13">
    <source>
        <dbReference type="ARBA" id="ARBA00023136"/>
    </source>
</evidence>
<feature type="transmembrane region" description="Helical" evidence="19">
    <location>
        <begin position="222"/>
        <end position="240"/>
    </location>
</feature>
<keyword evidence="21" id="KW-1185">Reference proteome</keyword>
<dbReference type="Pfam" id="PF02654">
    <property type="entry name" value="CobS"/>
    <property type="match status" value="1"/>
</dbReference>
<accession>A0ABU9HEC1</accession>
<evidence type="ECO:0000256" key="11">
    <source>
        <dbReference type="ARBA" id="ARBA00022842"/>
    </source>
</evidence>
<evidence type="ECO:0000256" key="3">
    <source>
        <dbReference type="ARBA" id="ARBA00004663"/>
    </source>
</evidence>
<comment type="subcellular location">
    <subcellularLocation>
        <location evidence="2 19">Cell membrane</location>
        <topology evidence="2 19">Multi-pass membrane protein</topology>
    </subcellularLocation>
</comment>
<feature type="transmembrane region" description="Helical" evidence="19">
    <location>
        <begin position="12"/>
        <end position="29"/>
    </location>
</feature>
<evidence type="ECO:0000256" key="18">
    <source>
        <dbReference type="ARBA" id="ARBA00049504"/>
    </source>
</evidence>
<comment type="function">
    <text evidence="14 19">Joins adenosylcobinamide-GDP and alpha-ribazole to generate adenosylcobalamin (Ado-cobalamin). Also synthesizes adenosylcobalamin 5'-phosphate from adenosylcobinamide-GDP and alpha-ribazole 5'-phosphate.</text>
</comment>
<comment type="caution">
    <text evidence="20">The sequence shown here is derived from an EMBL/GenBank/DDBJ whole genome shotgun (WGS) entry which is preliminary data.</text>
</comment>
<dbReference type="RefSeq" id="WP_341628545.1">
    <property type="nucleotide sequence ID" value="NZ_JBAKBA010000032.1"/>
</dbReference>
<protein>
    <recommendedName>
        <fullName evidence="6 19">Adenosylcobinamide-GDP ribazoletransferase</fullName>
        <ecNumber evidence="5 19">2.7.8.26</ecNumber>
    </recommendedName>
    <alternativeName>
        <fullName evidence="16 19">Cobalamin synthase</fullName>
    </alternativeName>
    <alternativeName>
        <fullName evidence="15 19">Cobalamin-5'-phosphate synthase</fullName>
    </alternativeName>
</protein>
<evidence type="ECO:0000256" key="6">
    <source>
        <dbReference type="ARBA" id="ARBA00015850"/>
    </source>
</evidence>
<evidence type="ECO:0000256" key="5">
    <source>
        <dbReference type="ARBA" id="ARBA00013200"/>
    </source>
</evidence>
<feature type="transmembrane region" description="Helical" evidence="19">
    <location>
        <begin position="156"/>
        <end position="177"/>
    </location>
</feature>
<evidence type="ECO:0000256" key="7">
    <source>
        <dbReference type="ARBA" id="ARBA00022475"/>
    </source>
</evidence>
<dbReference type="PANTHER" id="PTHR34148">
    <property type="entry name" value="ADENOSYLCOBINAMIDE-GDP RIBAZOLETRANSFERASE"/>
    <property type="match status" value="1"/>
</dbReference>
<evidence type="ECO:0000256" key="10">
    <source>
        <dbReference type="ARBA" id="ARBA00022692"/>
    </source>
</evidence>
<evidence type="ECO:0000256" key="16">
    <source>
        <dbReference type="ARBA" id="ARBA00032853"/>
    </source>
</evidence>
<keyword evidence="8 19" id="KW-0169">Cobalamin biosynthesis</keyword>
<comment type="cofactor">
    <cofactor evidence="1 19">
        <name>Mg(2+)</name>
        <dbReference type="ChEBI" id="CHEBI:18420"/>
    </cofactor>
</comment>
<dbReference type="EMBL" id="JBAKBA010000032">
    <property type="protein sequence ID" value="MEL0660053.1"/>
    <property type="molecule type" value="Genomic_DNA"/>
</dbReference>
<dbReference type="GO" id="GO:0051073">
    <property type="term" value="F:adenosylcobinamide-GDP ribazoletransferase activity"/>
    <property type="evidence" value="ECO:0007669"/>
    <property type="project" value="UniProtKB-EC"/>
</dbReference>
<evidence type="ECO:0000256" key="15">
    <source>
        <dbReference type="ARBA" id="ARBA00032605"/>
    </source>
</evidence>
<comment type="pathway">
    <text evidence="3 19">Cofactor biosynthesis; adenosylcobalamin biosynthesis; adenosylcobalamin from cob(II)yrinate a,c-diamide: step 7/7.</text>
</comment>
<comment type="catalytic activity">
    <reaction evidence="17 19">
        <text>alpha-ribazole + adenosylcob(III)inamide-GDP = adenosylcob(III)alamin + GMP + H(+)</text>
        <dbReference type="Rhea" id="RHEA:16049"/>
        <dbReference type="ChEBI" id="CHEBI:10329"/>
        <dbReference type="ChEBI" id="CHEBI:15378"/>
        <dbReference type="ChEBI" id="CHEBI:18408"/>
        <dbReference type="ChEBI" id="CHEBI:58115"/>
        <dbReference type="ChEBI" id="CHEBI:60487"/>
        <dbReference type="EC" id="2.7.8.26"/>
    </reaction>
</comment>
<comment type="catalytic activity">
    <reaction evidence="18 19">
        <text>alpha-ribazole 5'-phosphate + adenosylcob(III)inamide-GDP = adenosylcob(III)alamin 5'-phosphate + GMP + H(+)</text>
        <dbReference type="Rhea" id="RHEA:23560"/>
        <dbReference type="ChEBI" id="CHEBI:15378"/>
        <dbReference type="ChEBI" id="CHEBI:57918"/>
        <dbReference type="ChEBI" id="CHEBI:58115"/>
        <dbReference type="ChEBI" id="CHEBI:60487"/>
        <dbReference type="ChEBI" id="CHEBI:60493"/>
        <dbReference type="EC" id="2.7.8.26"/>
    </reaction>
</comment>
<dbReference type="Proteomes" id="UP001366060">
    <property type="component" value="Unassembled WGS sequence"/>
</dbReference>
<evidence type="ECO:0000256" key="4">
    <source>
        <dbReference type="ARBA" id="ARBA00010561"/>
    </source>
</evidence>
<evidence type="ECO:0000256" key="1">
    <source>
        <dbReference type="ARBA" id="ARBA00001946"/>
    </source>
</evidence>
<evidence type="ECO:0000256" key="12">
    <source>
        <dbReference type="ARBA" id="ARBA00022989"/>
    </source>
</evidence>
<dbReference type="InterPro" id="IPR003805">
    <property type="entry name" value="CobS"/>
</dbReference>
<proteinExistence type="inferred from homology"/>
<gene>
    <name evidence="19" type="primary">cobS</name>
    <name evidence="20" type="ORF">V6255_13005</name>
</gene>
<name>A0ABU9HEC1_9GAMM</name>
<feature type="transmembrane region" description="Helical" evidence="19">
    <location>
        <begin position="49"/>
        <end position="72"/>
    </location>
</feature>
<dbReference type="HAMAP" id="MF_00719">
    <property type="entry name" value="CobS"/>
    <property type="match status" value="1"/>
</dbReference>
<evidence type="ECO:0000256" key="9">
    <source>
        <dbReference type="ARBA" id="ARBA00022679"/>
    </source>
</evidence>
<evidence type="ECO:0000256" key="17">
    <source>
        <dbReference type="ARBA" id="ARBA00048623"/>
    </source>
</evidence>
<comment type="similarity">
    <text evidence="4 19">Belongs to the CobS family.</text>
</comment>
<keyword evidence="13 19" id="KW-0472">Membrane</keyword>
<keyword evidence="12 19" id="KW-1133">Transmembrane helix</keyword>
<keyword evidence="9 19" id="KW-0808">Transferase</keyword>
<sequence>MPEKLNKQLYKKLYKQWVLCCYALSFFSRCPVPKSINFKAYPFHLGNTYFPFVGALHALICFTVYCVSLSVFDHTISIIFMLLVGLFLTGAFHEDGLADCCDGFGGGYNKKQCLSIMKDSQIGTYGVLGLIILFALKAAVLIQLSQLNQFSEFGLLHFFGVLFSAAVVSRFSALCLIQYSEYAREDETSKSTQSSHQLPLPYLLGASLFSLLSLLWMPFISILVIVIVTTICTLLCKSYFHKKIEGYTGDCLGFLQQLNELLILLTCLALFGASLA</sequence>